<proteinExistence type="predicted"/>
<dbReference type="Gene3D" id="3.30.1240.10">
    <property type="match status" value="1"/>
</dbReference>
<evidence type="ECO:0000313" key="1">
    <source>
        <dbReference type="EMBL" id="APT84988.1"/>
    </source>
</evidence>
<evidence type="ECO:0000313" key="2">
    <source>
        <dbReference type="Proteomes" id="UP000185478"/>
    </source>
</evidence>
<name>A0A1L7CGL5_9CORY</name>
<sequence>MTTQAPTDIAGQLLASDLDGTLVFHHHINSADKTALNSWRQRGATLAIATGRSLNLTRDLLHQQHLDVDYLVMCSGAVVTDAHYTPIYTQPLDTDIAQDILNFIRQWPQVAACGTFLDTRDSILFSNVGPGHSTELFDLYAAEGTGRIGENIITGLPLWLPSNEQHPSAEGYGIDDLHAALNQRYGDAIDVHKNLDFLDIAPPGCTKAKGLDRVIETLPTPPTLTRTIGDNYNDIPMHQWADHSASLTHSPEDVKKHTDVVVDSVADYVTPLLGA</sequence>
<dbReference type="EMBL" id="CP009245">
    <property type="protein sequence ID" value="APT84988.1"/>
    <property type="molecule type" value="Genomic_DNA"/>
</dbReference>
<dbReference type="OrthoDB" id="9806027at2"/>
<dbReference type="GO" id="GO:0005829">
    <property type="term" value="C:cytosol"/>
    <property type="evidence" value="ECO:0007669"/>
    <property type="project" value="TreeGrafter"/>
</dbReference>
<dbReference type="Pfam" id="PF08282">
    <property type="entry name" value="Hydrolase_3"/>
    <property type="match status" value="1"/>
</dbReference>
<dbReference type="Proteomes" id="UP000185478">
    <property type="component" value="Chromosome"/>
</dbReference>
<evidence type="ECO:0008006" key="3">
    <source>
        <dbReference type="Google" id="ProtNLM"/>
    </source>
</evidence>
<dbReference type="AlphaFoldDB" id="A0A1L7CGL5"/>
<dbReference type="GO" id="GO:0000287">
    <property type="term" value="F:magnesium ion binding"/>
    <property type="evidence" value="ECO:0007669"/>
    <property type="project" value="TreeGrafter"/>
</dbReference>
<dbReference type="KEGG" id="caqu:CAQU_07785"/>
<dbReference type="GO" id="GO:0016791">
    <property type="term" value="F:phosphatase activity"/>
    <property type="evidence" value="ECO:0007669"/>
    <property type="project" value="TreeGrafter"/>
</dbReference>
<dbReference type="SUPFAM" id="SSF56784">
    <property type="entry name" value="HAD-like"/>
    <property type="match status" value="1"/>
</dbReference>
<dbReference type="RefSeq" id="WP_075726611.1">
    <property type="nucleotide sequence ID" value="NZ_CP009245.1"/>
</dbReference>
<organism evidence="1 2">
    <name type="scientific">Corynebacterium aquilae DSM 44791</name>
    <dbReference type="NCBI Taxonomy" id="1431546"/>
    <lineage>
        <taxon>Bacteria</taxon>
        <taxon>Bacillati</taxon>
        <taxon>Actinomycetota</taxon>
        <taxon>Actinomycetes</taxon>
        <taxon>Mycobacteriales</taxon>
        <taxon>Corynebacteriaceae</taxon>
        <taxon>Corynebacterium</taxon>
    </lineage>
</organism>
<dbReference type="InterPro" id="IPR023214">
    <property type="entry name" value="HAD_sf"/>
</dbReference>
<protein>
    <recommendedName>
        <fullName evidence="3">Haloacid dehalogenase</fullName>
    </recommendedName>
</protein>
<keyword evidence="2" id="KW-1185">Reference proteome</keyword>
<dbReference type="Gene3D" id="3.40.50.1000">
    <property type="entry name" value="HAD superfamily/HAD-like"/>
    <property type="match status" value="1"/>
</dbReference>
<accession>A0A1L7CGL5</accession>
<reference evidence="1 2" key="1">
    <citation type="submission" date="2014-08" db="EMBL/GenBank/DDBJ databases">
        <title>Complete genome sequence of Corynebacterium aquilae S-613T(T) (=DSM 44791(T)), isolated from the choana of a healthy golden eagle.</title>
        <authorList>
            <person name="Ruckert C."/>
            <person name="Albersmeier A."/>
            <person name="Winkler A."/>
            <person name="Kalinowski J."/>
        </authorList>
    </citation>
    <scope>NUCLEOTIDE SEQUENCE [LARGE SCALE GENOMIC DNA]</scope>
    <source>
        <strain evidence="1 2">S-613</strain>
    </source>
</reference>
<dbReference type="PANTHER" id="PTHR10000">
    <property type="entry name" value="PHOSPHOSERINE PHOSPHATASE"/>
    <property type="match status" value="1"/>
</dbReference>
<dbReference type="PANTHER" id="PTHR10000:SF8">
    <property type="entry name" value="HAD SUPERFAMILY HYDROLASE-LIKE, TYPE 3"/>
    <property type="match status" value="1"/>
</dbReference>
<dbReference type="InterPro" id="IPR036412">
    <property type="entry name" value="HAD-like_sf"/>
</dbReference>
<gene>
    <name evidence="1" type="ORF">CAQU_07785</name>
</gene>